<dbReference type="Proteomes" id="UP000887578">
    <property type="component" value="Unplaced"/>
</dbReference>
<dbReference type="WBParaSite" id="PDA_v2.g7648.t1">
    <property type="protein sequence ID" value="PDA_v2.g7648.t1"/>
    <property type="gene ID" value="PDA_v2.g7648"/>
</dbReference>
<protein>
    <submittedName>
        <fullName evidence="2">Uncharacterized protein</fullName>
    </submittedName>
</protein>
<evidence type="ECO:0000313" key="1">
    <source>
        <dbReference type="Proteomes" id="UP000887578"/>
    </source>
</evidence>
<keyword evidence="1" id="KW-1185">Reference proteome</keyword>
<name>A0A914QZV2_9BILA</name>
<organism evidence="1 2">
    <name type="scientific">Panagrolaimus davidi</name>
    <dbReference type="NCBI Taxonomy" id="227884"/>
    <lineage>
        <taxon>Eukaryota</taxon>
        <taxon>Metazoa</taxon>
        <taxon>Ecdysozoa</taxon>
        <taxon>Nematoda</taxon>
        <taxon>Chromadorea</taxon>
        <taxon>Rhabditida</taxon>
        <taxon>Tylenchina</taxon>
        <taxon>Panagrolaimomorpha</taxon>
        <taxon>Panagrolaimoidea</taxon>
        <taxon>Panagrolaimidae</taxon>
        <taxon>Panagrolaimus</taxon>
    </lineage>
</organism>
<sequence>MSLSDSSDCLVLSESEIYYSLEDLQQLGLIDNKVAEWIKENPLTPDNTLLCLEYYDQNITDRRNQIQAALVGNGNPGTAALVTSTVFKFPTFNDVELAKGRMQLNTTWAFYHPVGVAVPGHLLNQPGQWALLPQTRTIGTKLIISFSDSKYIVVQHYEFFMF</sequence>
<proteinExistence type="predicted"/>
<evidence type="ECO:0000313" key="2">
    <source>
        <dbReference type="WBParaSite" id="PDA_v2.g7648.t1"/>
    </source>
</evidence>
<dbReference type="AlphaFoldDB" id="A0A914QZV2"/>
<reference evidence="2" key="1">
    <citation type="submission" date="2022-11" db="UniProtKB">
        <authorList>
            <consortium name="WormBaseParasite"/>
        </authorList>
    </citation>
    <scope>IDENTIFICATION</scope>
</reference>
<accession>A0A914QZV2</accession>